<accession>A0A091AX44</accession>
<evidence type="ECO:0000259" key="11">
    <source>
        <dbReference type="Pfam" id="PF02878"/>
    </source>
</evidence>
<evidence type="ECO:0000256" key="1">
    <source>
        <dbReference type="ARBA" id="ARBA00000586"/>
    </source>
</evidence>
<evidence type="ECO:0000259" key="10">
    <source>
        <dbReference type="Pfam" id="PF00408"/>
    </source>
</evidence>
<dbReference type="InterPro" id="IPR005845">
    <property type="entry name" value="A-D-PHexomutase_a/b/a-II"/>
</dbReference>
<comment type="cofactor">
    <cofactor evidence="2">
        <name>Mg(2+)</name>
        <dbReference type="ChEBI" id="CHEBI:18420"/>
    </cofactor>
</comment>
<sequence>MTSMLKPGSFKPALILPAVAVLLLLAALWTAWTGWQLRSANQLTEQVGVARREVADQLQPQLKAALDHMAALKGRNALVVAVKANDIPAAKDLVTEGWAGVEAVEFVAPDLTAAFADPATFGYGKLGLLERAMQDGNPAVAVIKDGGAPRLGVATPLLDQGQVVSLVYARLPLAPLTSKVTGAAPKGAYLALRQGRYNVVADGVLEGDLQFKAEANAIELTGTPMRVVATSPIVESGLLDKGGYGEMGLAGLLALLGVAALFLPKLRGGASERPARVEEEAAPTLAELQSSGQFEKAEAAPVKIAEALAAPRIMLDRSIFRAYDIRGIVGQTLDAHIATLIGHAIGSVMAERNLRNIVVGRDGRLSSPEMSNALIAGLRKAGRDVIDIGEVPTPVVYFGTFHLRTGCGVSVTGSHNPPDYNGFKIVVDGETLSGEAILNLYARIAENRLFRADVAGQSVPRDIKADYISRIAGDVQIERKLKVVVDCGSGVAGGFAPELLEAIGADVEPLFCEVDGTFPHHHPDPSDPENLVDLIRVVQRVGADIGLALDGDGDRLGVVTKSGEMIYPDRLLMLFASDVLERNPGACIIYDVKCTGHLATHVLRHGGSPLMWKTGHSLIKAKMKETEAELAGEMSGHFFFRERWYGFDDGLYAAARLLEILAATQDDPETLFATLPKGVSTPELKIHVAEGEQYAFIEKFLASAKFEGARIATIDGLRADWSDGWGLVRASNTTPVLVLRFDAKDAAALQRIQAAFREQMLAADPNLVLGF</sequence>
<keyword evidence="15" id="KW-1185">Reference proteome</keyword>
<dbReference type="InterPro" id="IPR036900">
    <property type="entry name" value="A-D-PHexomutase_C_sf"/>
</dbReference>
<keyword evidence="6" id="KW-0597">Phosphoprotein</keyword>
<dbReference type="InterPro" id="IPR005843">
    <property type="entry name" value="A-D-PHexomutase_C"/>
</dbReference>
<keyword evidence="8" id="KW-0460">Magnesium</keyword>
<organism evidence="14 15">
    <name type="scientific">Arenimonas oryziterrae DSM 21050 = YC6267</name>
    <dbReference type="NCBI Taxonomy" id="1121015"/>
    <lineage>
        <taxon>Bacteria</taxon>
        <taxon>Pseudomonadati</taxon>
        <taxon>Pseudomonadota</taxon>
        <taxon>Gammaproteobacteria</taxon>
        <taxon>Lysobacterales</taxon>
        <taxon>Lysobacteraceae</taxon>
        <taxon>Arenimonas</taxon>
    </lineage>
</organism>
<dbReference type="AlphaFoldDB" id="A0A091AX44"/>
<comment type="pathway">
    <text evidence="3">Nucleotide-sugar biosynthesis; GDP-alpha-D-mannose biosynthesis; alpha-D-mannose 1-phosphate from D-fructose 6-phosphate: step 2/2.</text>
</comment>
<dbReference type="Gene3D" id="3.40.120.10">
    <property type="entry name" value="Alpha-D-Glucose-1,6-Bisphosphate, subunit A, domain 3"/>
    <property type="match status" value="3"/>
</dbReference>
<dbReference type="InterPro" id="IPR016055">
    <property type="entry name" value="A-D-PHexomutase_a/b/a-I/II/III"/>
</dbReference>
<dbReference type="RefSeq" id="WP_022969766.1">
    <property type="nucleotide sequence ID" value="NZ_ATVD01000003.1"/>
</dbReference>
<dbReference type="eggNOG" id="COG1109">
    <property type="taxonomic scope" value="Bacteria"/>
</dbReference>
<keyword evidence="7" id="KW-0479">Metal-binding</keyword>
<dbReference type="GO" id="GO:0004615">
    <property type="term" value="F:phosphomannomutase activity"/>
    <property type="evidence" value="ECO:0007669"/>
    <property type="project" value="UniProtKB-EC"/>
</dbReference>
<evidence type="ECO:0000256" key="8">
    <source>
        <dbReference type="ARBA" id="ARBA00022842"/>
    </source>
</evidence>
<dbReference type="InterPro" id="IPR005844">
    <property type="entry name" value="A-D-PHexomutase_a/b/a-I"/>
</dbReference>
<keyword evidence="9" id="KW-0413">Isomerase</keyword>
<evidence type="ECO:0000256" key="6">
    <source>
        <dbReference type="ARBA" id="ARBA00022553"/>
    </source>
</evidence>
<evidence type="ECO:0000256" key="9">
    <source>
        <dbReference type="ARBA" id="ARBA00023235"/>
    </source>
</evidence>
<dbReference type="InterPro" id="IPR016066">
    <property type="entry name" value="A-D-PHexomutase_CS"/>
</dbReference>
<evidence type="ECO:0000256" key="7">
    <source>
        <dbReference type="ARBA" id="ARBA00022723"/>
    </source>
</evidence>
<feature type="domain" description="Alpha-D-phosphohexomutase alpha/beta/alpha" evidence="12">
    <location>
        <begin position="466"/>
        <end position="563"/>
    </location>
</feature>
<name>A0A091AX44_9GAMM</name>
<comment type="similarity">
    <text evidence="4">Belongs to the phosphohexose mutase family.</text>
</comment>
<dbReference type="SUPFAM" id="SSF53738">
    <property type="entry name" value="Phosphoglucomutase, first 3 domains"/>
    <property type="match status" value="3"/>
</dbReference>
<dbReference type="STRING" id="1121015.GCA_000420545_02153"/>
<dbReference type="PATRIC" id="fig|1121015.4.peg.1196"/>
<reference evidence="14 15" key="1">
    <citation type="submission" date="2013-09" db="EMBL/GenBank/DDBJ databases">
        <title>Genome sequencing of Arenimonas oryziterrae.</title>
        <authorList>
            <person name="Chen F."/>
            <person name="Wang G."/>
        </authorList>
    </citation>
    <scope>NUCLEOTIDE SEQUENCE [LARGE SCALE GENOMIC DNA]</scope>
    <source>
        <strain evidence="14 15">YC6267</strain>
    </source>
</reference>
<dbReference type="EMBL" id="AVCI01000004">
    <property type="protein sequence ID" value="KFN43981.1"/>
    <property type="molecule type" value="Genomic_DNA"/>
</dbReference>
<evidence type="ECO:0000313" key="15">
    <source>
        <dbReference type="Proteomes" id="UP000029385"/>
    </source>
</evidence>
<dbReference type="CDD" id="cd03089">
    <property type="entry name" value="PMM_PGM"/>
    <property type="match status" value="1"/>
</dbReference>
<dbReference type="GO" id="GO:0000287">
    <property type="term" value="F:magnesium ion binding"/>
    <property type="evidence" value="ECO:0007669"/>
    <property type="project" value="InterPro"/>
</dbReference>
<dbReference type="Pfam" id="PF02879">
    <property type="entry name" value="PGM_PMM_II"/>
    <property type="match status" value="1"/>
</dbReference>
<evidence type="ECO:0000256" key="5">
    <source>
        <dbReference type="ARBA" id="ARBA00012730"/>
    </source>
</evidence>
<dbReference type="GO" id="GO:0005975">
    <property type="term" value="P:carbohydrate metabolic process"/>
    <property type="evidence" value="ECO:0007669"/>
    <property type="project" value="InterPro"/>
</dbReference>
<comment type="caution">
    <text evidence="14">The sequence shown here is derived from an EMBL/GenBank/DDBJ whole genome shotgun (WGS) entry which is preliminary data.</text>
</comment>
<dbReference type="PANTHER" id="PTHR43771">
    <property type="entry name" value="PHOSPHOMANNOMUTASE"/>
    <property type="match status" value="1"/>
</dbReference>
<dbReference type="InterPro" id="IPR005846">
    <property type="entry name" value="A-D-PHexomutase_a/b/a-III"/>
</dbReference>
<dbReference type="PRINTS" id="PR00509">
    <property type="entry name" value="PGMPMM"/>
</dbReference>
<proteinExistence type="inferred from homology"/>
<protein>
    <recommendedName>
        <fullName evidence="5">phosphomannomutase</fullName>
        <ecNumber evidence="5">5.4.2.8</ecNumber>
    </recommendedName>
</protein>
<dbReference type="PROSITE" id="PS00710">
    <property type="entry name" value="PGM_PMM"/>
    <property type="match status" value="1"/>
</dbReference>
<feature type="domain" description="Alpha-D-phosphohexomutase C-terminal" evidence="10">
    <location>
        <begin position="684"/>
        <end position="758"/>
    </location>
</feature>
<feature type="domain" description="Alpha-D-phosphohexomutase alpha/beta/alpha" evidence="13">
    <location>
        <begin position="568"/>
        <end position="675"/>
    </location>
</feature>
<dbReference type="EC" id="5.4.2.8" evidence="5"/>
<evidence type="ECO:0000256" key="4">
    <source>
        <dbReference type="ARBA" id="ARBA00010231"/>
    </source>
</evidence>
<evidence type="ECO:0000256" key="3">
    <source>
        <dbReference type="ARBA" id="ARBA00004699"/>
    </source>
</evidence>
<gene>
    <name evidence="14" type="ORF">N789_08510</name>
</gene>
<comment type="catalytic activity">
    <reaction evidence="1">
        <text>alpha-D-mannose 1-phosphate = D-mannose 6-phosphate</text>
        <dbReference type="Rhea" id="RHEA:11140"/>
        <dbReference type="ChEBI" id="CHEBI:58409"/>
        <dbReference type="ChEBI" id="CHEBI:58735"/>
        <dbReference type="EC" id="5.4.2.8"/>
    </reaction>
</comment>
<feature type="domain" description="Alpha-D-phosphohexomutase alpha/beta/alpha" evidence="11">
    <location>
        <begin position="318"/>
        <end position="447"/>
    </location>
</feature>
<evidence type="ECO:0000259" key="12">
    <source>
        <dbReference type="Pfam" id="PF02879"/>
    </source>
</evidence>
<evidence type="ECO:0000313" key="14">
    <source>
        <dbReference type="EMBL" id="KFN43981.1"/>
    </source>
</evidence>
<dbReference type="Pfam" id="PF00408">
    <property type="entry name" value="PGM_PMM_IV"/>
    <property type="match status" value="1"/>
</dbReference>
<dbReference type="Pfam" id="PF02880">
    <property type="entry name" value="PGM_PMM_III"/>
    <property type="match status" value="1"/>
</dbReference>
<evidence type="ECO:0000259" key="13">
    <source>
        <dbReference type="Pfam" id="PF02880"/>
    </source>
</evidence>
<dbReference type="SUPFAM" id="SSF55957">
    <property type="entry name" value="Phosphoglucomutase, C-terminal domain"/>
    <property type="match status" value="1"/>
</dbReference>
<dbReference type="OrthoDB" id="9803322at2"/>
<dbReference type="Pfam" id="PF02878">
    <property type="entry name" value="PGM_PMM_I"/>
    <property type="match status" value="1"/>
</dbReference>
<dbReference type="Proteomes" id="UP000029385">
    <property type="component" value="Unassembled WGS sequence"/>
</dbReference>
<dbReference type="Gene3D" id="3.30.310.50">
    <property type="entry name" value="Alpha-D-phosphohexomutase, C-terminal domain"/>
    <property type="match status" value="1"/>
</dbReference>
<dbReference type="InterPro" id="IPR005841">
    <property type="entry name" value="Alpha-D-phosphohexomutase_SF"/>
</dbReference>
<dbReference type="PANTHER" id="PTHR43771:SF2">
    <property type="entry name" value="PHOSPHOMANNOMUTASE_PHOSPHOGLUCOMUTASE"/>
    <property type="match status" value="1"/>
</dbReference>
<evidence type="ECO:0000256" key="2">
    <source>
        <dbReference type="ARBA" id="ARBA00001946"/>
    </source>
</evidence>